<evidence type="ECO:0000256" key="1">
    <source>
        <dbReference type="ARBA" id="ARBA00004141"/>
    </source>
</evidence>
<feature type="transmembrane region" description="Helical" evidence="8">
    <location>
        <begin position="192"/>
        <end position="215"/>
    </location>
</feature>
<protein>
    <recommendedName>
        <fullName evidence="9">PGG domain-containing protein</fullName>
    </recommendedName>
</protein>
<keyword evidence="5" id="KW-0040">ANK repeat</keyword>
<feature type="non-terminal residue" evidence="10">
    <location>
        <position position="1"/>
    </location>
</feature>
<keyword evidence="2 8" id="KW-0812">Transmembrane</keyword>
<evidence type="ECO:0000313" key="11">
    <source>
        <dbReference type="Proteomes" id="UP000824469"/>
    </source>
</evidence>
<evidence type="ECO:0000313" key="10">
    <source>
        <dbReference type="EMBL" id="KAH9310763.1"/>
    </source>
</evidence>
<keyword evidence="4 8" id="KW-1133">Transmembrane helix</keyword>
<keyword evidence="6 8" id="KW-0472">Membrane</keyword>
<reference evidence="10 11" key="1">
    <citation type="journal article" date="2021" name="Nat. Plants">
        <title>The Taxus genome provides insights into paclitaxel biosynthesis.</title>
        <authorList>
            <person name="Xiong X."/>
            <person name="Gou J."/>
            <person name="Liao Q."/>
            <person name="Li Y."/>
            <person name="Zhou Q."/>
            <person name="Bi G."/>
            <person name="Li C."/>
            <person name="Du R."/>
            <person name="Wang X."/>
            <person name="Sun T."/>
            <person name="Guo L."/>
            <person name="Liang H."/>
            <person name="Lu P."/>
            <person name="Wu Y."/>
            <person name="Zhang Z."/>
            <person name="Ro D.K."/>
            <person name="Shang Y."/>
            <person name="Huang S."/>
            <person name="Yan J."/>
        </authorList>
    </citation>
    <scope>NUCLEOTIDE SEQUENCE [LARGE SCALE GENOMIC DNA]</scope>
    <source>
        <strain evidence="10">Ta-2019</strain>
    </source>
</reference>
<proteinExistence type="predicted"/>
<evidence type="ECO:0000256" key="4">
    <source>
        <dbReference type="ARBA" id="ARBA00022989"/>
    </source>
</evidence>
<keyword evidence="3" id="KW-0677">Repeat</keyword>
<feature type="compositionally biased region" description="Polar residues" evidence="7">
    <location>
        <begin position="54"/>
        <end position="67"/>
    </location>
</feature>
<evidence type="ECO:0000256" key="3">
    <source>
        <dbReference type="ARBA" id="ARBA00022737"/>
    </source>
</evidence>
<dbReference type="InterPro" id="IPR026961">
    <property type="entry name" value="PGG_dom"/>
</dbReference>
<keyword evidence="11" id="KW-1185">Reference proteome</keyword>
<evidence type="ECO:0000256" key="8">
    <source>
        <dbReference type="SAM" id="Phobius"/>
    </source>
</evidence>
<sequence length="232" mass="25269">VMSLMVRLSTENVNAMNKDGNTFLHLLDKETWEPFSSHETGAISKRGDNRLEKSTGNNVVSNSQMSDESIQKRNETLFFIAVLLTTVSYVAAFTIPGGFDSQTGSPVLMHAPALKVFIISDTLAMCLSMGALFTPLFLPVAGSIFDAPFQPPGRDELETSSQLGACLILLALYATMVSFCTGVYVMVAPKCLWLAILVCFITIASLTIVGNSIAFPCELPHNNSEEYEQKLK</sequence>
<feature type="transmembrane region" description="Helical" evidence="8">
    <location>
        <begin position="163"/>
        <end position="186"/>
    </location>
</feature>
<gene>
    <name evidence="10" type="ORF">KI387_025798</name>
</gene>
<dbReference type="Proteomes" id="UP000824469">
    <property type="component" value="Unassembled WGS sequence"/>
</dbReference>
<evidence type="ECO:0000256" key="7">
    <source>
        <dbReference type="SAM" id="MobiDB-lite"/>
    </source>
</evidence>
<evidence type="ECO:0000256" key="5">
    <source>
        <dbReference type="ARBA" id="ARBA00023043"/>
    </source>
</evidence>
<feature type="region of interest" description="Disordered" evidence="7">
    <location>
        <begin position="39"/>
        <end position="67"/>
    </location>
</feature>
<feature type="transmembrane region" description="Helical" evidence="8">
    <location>
        <begin position="77"/>
        <end position="96"/>
    </location>
</feature>
<comment type="subcellular location">
    <subcellularLocation>
        <location evidence="1">Membrane</location>
        <topology evidence="1">Multi-pass membrane protein</topology>
    </subcellularLocation>
</comment>
<dbReference type="PANTHER" id="PTHR24186:SF50">
    <property type="entry name" value="ANKYRIN REPEAT-CONTAINING PROTEIN ITN1-LIKE ISOFORM X1"/>
    <property type="match status" value="1"/>
</dbReference>
<dbReference type="GO" id="GO:0005886">
    <property type="term" value="C:plasma membrane"/>
    <property type="evidence" value="ECO:0007669"/>
    <property type="project" value="TreeGrafter"/>
</dbReference>
<dbReference type="AlphaFoldDB" id="A0AA38FVC8"/>
<comment type="caution">
    <text evidence="10">The sequence shown here is derived from an EMBL/GenBank/DDBJ whole genome shotgun (WGS) entry which is preliminary data.</text>
</comment>
<feature type="domain" description="PGG" evidence="9">
    <location>
        <begin position="68"/>
        <end position="185"/>
    </location>
</feature>
<dbReference type="EMBL" id="JAHRHJ020000006">
    <property type="protein sequence ID" value="KAH9310763.1"/>
    <property type="molecule type" value="Genomic_DNA"/>
</dbReference>
<evidence type="ECO:0000256" key="2">
    <source>
        <dbReference type="ARBA" id="ARBA00022692"/>
    </source>
</evidence>
<feature type="transmembrane region" description="Helical" evidence="8">
    <location>
        <begin position="116"/>
        <end position="142"/>
    </location>
</feature>
<evidence type="ECO:0000256" key="6">
    <source>
        <dbReference type="ARBA" id="ARBA00023136"/>
    </source>
</evidence>
<accession>A0AA38FVC8</accession>
<organism evidence="10 11">
    <name type="scientific">Taxus chinensis</name>
    <name type="common">Chinese yew</name>
    <name type="synonym">Taxus wallichiana var. chinensis</name>
    <dbReference type="NCBI Taxonomy" id="29808"/>
    <lineage>
        <taxon>Eukaryota</taxon>
        <taxon>Viridiplantae</taxon>
        <taxon>Streptophyta</taxon>
        <taxon>Embryophyta</taxon>
        <taxon>Tracheophyta</taxon>
        <taxon>Spermatophyta</taxon>
        <taxon>Pinopsida</taxon>
        <taxon>Pinidae</taxon>
        <taxon>Conifers II</taxon>
        <taxon>Cupressales</taxon>
        <taxon>Taxaceae</taxon>
        <taxon>Taxus</taxon>
    </lineage>
</organism>
<name>A0AA38FVC8_TAXCH</name>
<evidence type="ECO:0000259" key="9">
    <source>
        <dbReference type="Pfam" id="PF13962"/>
    </source>
</evidence>
<dbReference type="Pfam" id="PF13962">
    <property type="entry name" value="PGG"/>
    <property type="match status" value="1"/>
</dbReference>
<dbReference type="PANTHER" id="PTHR24186">
    <property type="entry name" value="PROTEIN PHOSPHATASE 1 REGULATORY SUBUNIT"/>
    <property type="match status" value="1"/>
</dbReference>